<evidence type="ECO:0000313" key="10">
    <source>
        <dbReference type="RefSeq" id="XP_020094718.1"/>
    </source>
</evidence>
<dbReference type="InterPro" id="IPR037185">
    <property type="entry name" value="EmrE-like"/>
</dbReference>
<feature type="transmembrane region" description="Helical" evidence="6">
    <location>
        <begin position="184"/>
        <end position="204"/>
    </location>
</feature>
<dbReference type="AlphaFoldDB" id="A0A6P5FML6"/>
<keyword evidence="5 6" id="KW-0472">Membrane</keyword>
<dbReference type="Pfam" id="PF00892">
    <property type="entry name" value="EamA"/>
    <property type="match status" value="2"/>
</dbReference>
<protein>
    <recommendedName>
        <fullName evidence="6">WAT1-related protein</fullName>
    </recommendedName>
</protein>
<feature type="transmembrane region" description="Helical" evidence="6">
    <location>
        <begin position="307"/>
        <end position="326"/>
    </location>
</feature>
<proteinExistence type="inferred from homology"/>
<feature type="transmembrane region" description="Helical" evidence="6">
    <location>
        <begin position="51"/>
        <end position="67"/>
    </location>
</feature>
<evidence type="ECO:0000256" key="5">
    <source>
        <dbReference type="ARBA" id="ARBA00023136"/>
    </source>
</evidence>
<dbReference type="OrthoDB" id="1728340at2759"/>
<feature type="domain" description="EamA" evidence="8">
    <location>
        <begin position="20"/>
        <end position="146"/>
    </location>
</feature>
<accession>A0A6P5FML6</accession>
<name>A0A6P5FML6_ANACO</name>
<dbReference type="GO" id="GO:0016020">
    <property type="term" value="C:membrane"/>
    <property type="evidence" value="ECO:0007669"/>
    <property type="project" value="UniProtKB-SubCell"/>
</dbReference>
<feature type="transmembrane region" description="Helical" evidence="6">
    <location>
        <begin position="243"/>
        <end position="268"/>
    </location>
</feature>
<dbReference type="InterPro" id="IPR000620">
    <property type="entry name" value="EamA_dom"/>
</dbReference>
<keyword evidence="4 6" id="KW-1133">Transmembrane helix</keyword>
<reference evidence="10" key="2">
    <citation type="submission" date="2025-08" db="UniProtKB">
        <authorList>
            <consortium name="RefSeq"/>
        </authorList>
    </citation>
    <scope>IDENTIFICATION</scope>
    <source>
        <tissue evidence="10">Leaf</tissue>
    </source>
</reference>
<feature type="transmembrane region" description="Helical" evidence="6">
    <location>
        <begin position="106"/>
        <end position="128"/>
    </location>
</feature>
<evidence type="ECO:0000259" key="8">
    <source>
        <dbReference type="Pfam" id="PF00892"/>
    </source>
</evidence>
<dbReference type="GeneID" id="109714485"/>
<feature type="transmembrane region" description="Helical" evidence="6">
    <location>
        <begin position="140"/>
        <end position="160"/>
    </location>
</feature>
<feature type="region of interest" description="Disordered" evidence="7">
    <location>
        <begin position="336"/>
        <end position="372"/>
    </location>
</feature>
<comment type="similarity">
    <text evidence="2 6">Belongs to the drug/metabolite transporter (DMT) superfamily. Plant drug/metabolite exporter (P-DME) (TC 2.A.7.4) family.</text>
</comment>
<dbReference type="InterPro" id="IPR030184">
    <property type="entry name" value="WAT1-related"/>
</dbReference>
<sequence length="372" mass="41528">MVLVTSQVRKMCRRYKPHSLMTLAQVGYTILYFLMEASFNCGLNPHVYTTYRHLVAGLVMFPFAYFLEKKLRPKLTWALFLEIQILSLLGISLTLNMYFASLRYTSPTFVASMVNTVASMTFVIAIFLRLEHLDAKSLRGMAKIVGTAVSLAGVTTMTLYKGPTVRNLWRGLIHIQGGVIHEEWVKGATLIVASCITWSMWYIMQAMTLKRYPAQLSLTTWVCIVGGAQSAIFTAFIEHKPSAWAIGFDIKFWCIIYSAVVCSGLILFIQLWCTKEKGPVFVTMFNPLSTVMVAMLAYFIFGEKLHTGSIIGGIIVVGGLYTLLWGKDRDQEAREKSEGNSDLAYEEQGESNCVSDTGNCGKGDGSKEFHGI</sequence>
<dbReference type="PANTHER" id="PTHR31218">
    <property type="entry name" value="WAT1-RELATED PROTEIN"/>
    <property type="match status" value="1"/>
</dbReference>
<feature type="transmembrane region" description="Helical" evidence="6">
    <location>
        <begin position="280"/>
        <end position="301"/>
    </location>
</feature>
<dbReference type="Proteomes" id="UP000515123">
    <property type="component" value="Linkage group 8"/>
</dbReference>
<feature type="transmembrane region" description="Helical" evidence="6">
    <location>
        <begin position="20"/>
        <end position="39"/>
    </location>
</feature>
<reference evidence="9" key="1">
    <citation type="journal article" date="2015" name="Nat. Genet.">
        <title>The pineapple genome and the evolution of CAM photosynthesis.</title>
        <authorList>
            <person name="Ming R."/>
            <person name="VanBuren R."/>
            <person name="Wai C.M."/>
            <person name="Tang H."/>
            <person name="Schatz M.C."/>
            <person name="Bowers J.E."/>
            <person name="Lyons E."/>
            <person name="Wang M.L."/>
            <person name="Chen J."/>
            <person name="Biggers E."/>
            <person name="Zhang J."/>
            <person name="Huang L."/>
            <person name="Zhang L."/>
            <person name="Miao W."/>
            <person name="Zhang J."/>
            <person name="Ye Z."/>
            <person name="Miao C."/>
            <person name="Lin Z."/>
            <person name="Wang H."/>
            <person name="Zhou H."/>
            <person name="Yim W.C."/>
            <person name="Priest H.D."/>
            <person name="Zheng C."/>
            <person name="Woodhouse M."/>
            <person name="Edger P.P."/>
            <person name="Guyot R."/>
            <person name="Guo H.B."/>
            <person name="Guo H."/>
            <person name="Zheng G."/>
            <person name="Singh R."/>
            <person name="Sharma A."/>
            <person name="Min X."/>
            <person name="Zheng Y."/>
            <person name="Lee H."/>
            <person name="Gurtowski J."/>
            <person name="Sedlazeck F.J."/>
            <person name="Harkess A."/>
            <person name="McKain M.R."/>
            <person name="Liao Z."/>
            <person name="Fang J."/>
            <person name="Liu J."/>
            <person name="Zhang X."/>
            <person name="Zhang Q."/>
            <person name="Hu W."/>
            <person name="Qin Y."/>
            <person name="Wang K."/>
            <person name="Chen L.Y."/>
            <person name="Shirley N."/>
            <person name="Lin Y.R."/>
            <person name="Liu L.Y."/>
            <person name="Hernandez A.G."/>
            <person name="Wright C.L."/>
            <person name="Bulone V."/>
            <person name="Tuskan G.A."/>
            <person name="Heath K."/>
            <person name="Zee F."/>
            <person name="Moore P.H."/>
            <person name="Sunkar R."/>
            <person name="Leebens-Mack J.H."/>
            <person name="Mockler T."/>
            <person name="Bennetzen J.L."/>
            <person name="Freeling M."/>
            <person name="Sankoff D."/>
            <person name="Paterson A.H."/>
            <person name="Zhu X."/>
            <person name="Yang X."/>
            <person name="Smith J.A."/>
            <person name="Cushman J.C."/>
            <person name="Paull R.E."/>
            <person name="Yu Q."/>
        </authorList>
    </citation>
    <scope>NUCLEOTIDE SEQUENCE [LARGE SCALE GENOMIC DNA]</scope>
    <source>
        <strain evidence="9">cv. F153</strain>
    </source>
</reference>
<evidence type="ECO:0000256" key="2">
    <source>
        <dbReference type="ARBA" id="ARBA00007635"/>
    </source>
</evidence>
<evidence type="ECO:0000256" key="4">
    <source>
        <dbReference type="ARBA" id="ARBA00022989"/>
    </source>
</evidence>
<feature type="transmembrane region" description="Helical" evidence="6">
    <location>
        <begin position="216"/>
        <end position="237"/>
    </location>
</feature>
<feature type="domain" description="EamA" evidence="8">
    <location>
        <begin position="186"/>
        <end position="324"/>
    </location>
</feature>
<evidence type="ECO:0000256" key="7">
    <source>
        <dbReference type="SAM" id="MobiDB-lite"/>
    </source>
</evidence>
<comment type="subcellular location">
    <subcellularLocation>
        <location evidence="1 6">Membrane</location>
        <topology evidence="1 6">Multi-pass membrane protein</topology>
    </subcellularLocation>
</comment>
<dbReference type="SUPFAM" id="SSF103481">
    <property type="entry name" value="Multidrug resistance efflux transporter EmrE"/>
    <property type="match status" value="2"/>
</dbReference>
<evidence type="ECO:0000256" key="1">
    <source>
        <dbReference type="ARBA" id="ARBA00004141"/>
    </source>
</evidence>
<feature type="transmembrane region" description="Helical" evidence="6">
    <location>
        <begin position="79"/>
        <end position="100"/>
    </location>
</feature>
<keyword evidence="3 6" id="KW-0812">Transmembrane</keyword>
<keyword evidence="9" id="KW-1185">Reference proteome</keyword>
<evidence type="ECO:0000313" key="9">
    <source>
        <dbReference type="Proteomes" id="UP000515123"/>
    </source>
</evidence>
<dbReference type="RefSeq" id="XP_020094718.1">
    <property type="nucleotide sequence ID" value="XM_020239129.1"/>
</dbReference>
<evidence type="ECO:0000256" key="6">
    <source>
        <dbReference type="RuleBase" id="RU363077"/>
    </source>
</evidence>
<organism evidence="9 10">
    <name type="scientific">Ananas comosus</name>
    <name type="common">Pineapple</name>
    <name type="synonym">Ananas ananas</name>
    <dbReference type="NCBI Taxonomy" id="4615"/>
    <lineage>
        <taxon>Eukaryota</taxon>
        <taxon>Viridiplantae</taxon>
        <taxon>Streptophyta</taxon>
        <taxon>Embryophyta</taxon>
        <taxon>Tracheophyta</taxon>
        <taxon>Spermatophyta</taxon>
        <taxon>Magnoliopsida</taxon>
        <taxon>Liliopsida</taxon>
        <taxon>Poales</taxon>
        <taxon>Bromeliaceae</taxon>
        <taxon>Bromelioideae</taxon>
        <taxon>Ananas</taxon>
    </lineage>
</organism>
<dbReference type="GO" id="GO:0022857">
    <property type="term" value="F:transmembrane transporter activity"/>
    <property type="evidence" value="ECO:0007669"/>
    <property type="project" value="InterPro"/>
</dbReference>
<gene>
    <name evidence="10" type="primary">LOC109714485</name>
</gene>
<evidence type="ECO:0000256" key="3">
    <source>
        <dbReference type="ARBA" id="ARBA00022692"/>
    </source>
</evidence>